<dbReference type="SUPFAM" id="SSF56672">
    <property type="entry name" value="DNA/RNA polymerases"/>
    <property type="match status" value="1"/>
</dbReference>
<evidence type="ECO:0000313" key="1">
    <source>
        <dbReference type="EMBL" id="KAA3471024.1"/>
    </source>
</evidence>
<dbReference type="EMBL" id="SMMG02000006">
    <property type="protein sequence ID" value="KAA3471024.1"/>
    <property type="molecule type" value="Genomic_DNA"/>
</dbReference>
<comment type="caution">
    <text evidence="1">The sequence shown here is derived from an EMBL/GenBank/DDBJ whole genome shotgun (WGS) entry which is preliminary data.</text>
</comment>
<sequence>MFDSSSMGSSVKDIRTIRDFLDVFPKYFLGLPPDREVEFGIEFLLGTAPVSIAPYRMAPNEPMELKAQLQKLLSREFIRPSVSHGGAPSSVCKEKRWDDGNLKVKKLDVFRITFGPRYGHYKFLVMQFNLTNAPTALMDLINLEFQSYLDQFIVIFINDIQIYSKIEDEHNEHLRIVLQI</sequence>
<dbReference type="Proteomes" id="UP000325315">
    <property type="component" value="Unassembled WGS sequence"/>
</dbReference>
<dbReference type="OrthoDB" id="41323at2759"/>
<dbReference type="PANTHER" id="PTHR24559">
    <property type="entry name" value="TRANSPOSON TY3-I GAG-POL POLYPROTEIN"/>
    <property type="match status" value="1"/>
</dbReference>
<organism evidence="1 2">
    <name type="scientific">Gossypium australe</name>
    <dbReference type="NCBI Taxonomy" id="47621"/>
    <lineage>
        <taxon>Eukaryota</taxon>
        <taxon>Viridiplantae</taxon>
        <taxon>Streptophyta</taxon>
        <taxon>Embryophyta</taxon>
        <taxon>Tracheophyta</taxon>
        <taxon>Spermatophyta</taxon>
        <taxon>Magnoliopsida</taxon>
        <taxon>eudicotyledons</taxon>
        <taxon>Gunneridae</taxon>
        <taxon>Pentapetalae</taxon>
        <taxon>rosids</taxon>
        <taxon>malvids</taxon>
        <taxon>Malvales</taxon>
        <taxon>Malvaceae</taxon>
        <taxon>Malvoideae</taxon>
        <taxon>Gossypium</taxon>
    </lineage>
</organism>
<name>A0A5B6VPP9_9ROSI</name>
<evidence type="ECO:0000313" key="2">
    <source>
        <dbReference type="Proteomes" id="UP000325315"/>
    </source>
</evidence>
<protein>
    <submittedName>
        <fullName evidence="1">Retrovirus-related Pol polyprotein from transposon 17.6</fullName>
    </submittedName>
</protein>
<dbReference type="InterPro" id="IPR053134">
    <property type="entry name" value="RNA-dir_DNA_polymerase"/>
</dbReference>
<dbReference type="InterPro" id="IPR043128">
    <property type="entry name" value="Rev_trsase/Diguanyl_cyclase"/>
</dbReference>
<dbReference type="Gene3D" id="3.30.70.270">
    <property type="match status" value="1"/>
</dbReference>
<dbReference type="AlphaFoldDB" id="A0A5B6VPP9"/>
<dbReference type="PANTHER" id="PTHR24559:SF447">
    <property type="entry name" value="RNA-DIRECTED DNA POLYMERASE HOMOLOG"/>
    <property type="match status" value="1"/>
</dbReference>
<proteinExistence type="predicted"/>
<gene>
    <name evidence="1" type="ORF">EPI10_016684</name>
</gene>
<accession>A0A5B6VPP9</accession>
<dbReference type="Gene3D" id="3.10.10.10">
    <property type="entry name" value="HIV Type 1 Reverse Transcriptase, subunit A, domain 1"/>
    <property type="match status" value="1"/>
</dbReference>
<keyword evidence="2" id="KW-1185">Reference proteome</keyword>
<reference evidence="1" key="1">
    <citation type="submission" date="2019-08" db="EMBL/GenBank/DDBJ databases">
        <authorList>
            <person name="Liu F."/>
        </authorList>
    </citation>
    <scope>NUCLEOTIDE SEQUENCE [LARGE SCALE GENOMIC DNA]</scope>
    <source>
        <strain evidence="1">PA1801</strain>
        <tissue evidence="1">Leaf</tissue>
    </source>
</reference>
<dbReference type="InterPro" id="IPR043502">
    <property type="entry name" value="DNA/RNA_pol_sf"/>
</dbReference>